<protein>
    <submittedName>
        <fullName evidence="1">Uncharacterized protein</fullName>
    </submittedName>
</protein>
<dbReference type="Proteomes" id="UP001596408">
    <property type="component" value="Unassembled WGS sequence"/>
</dbReference>
<comment type="caution">
    <text evidence="1">The sequence shown here is derived from an EMBL/GenBank/DDBJ whole genome shotgun (WGS) entry which is preliminary data.</text>
</comment>
<dbReference type="RefSeq" id="WP_379696176.1">
    <property type="nucleotide sequence ID" value="NZ_JBHSXH010000015.1"/>
</dbReference>
<evidence type="ECO:0000313" key="2">
    <source>
        <dbReference type="Proteomes" id="UP001596408"/>
    </source>
</evidence>
<reference evidence="1 2" key="1">
    <citation type="journal article" date="2019" name="Int. J. Syst. Evol. Microbiol.">
        <title>The Global Catalogue of Microorganisms (GCM) 10K type strain sequencing project: providing services to taxonomists for standard genome sequencing and annotation.</title>
        <authorList>
            <consortium name="The Broad Institute Genomics Platform"/>
            <consortium name="The Broad Institute Genome Sequencing Center for Infectious Disease"/>
            <person name="Wu L."/>
            <person name="Ma J."/>
        </authorList>
    </citation>
    <scope>NUCLEOTIDE SEQUENCE [LARGE SCALE GENOMIC DNA]</scope>
    <source>
        <strain evidence="1 2">YIM 94188</strain>
    </source>
</reference>
<keyword evidence="2" id="KW-1185">Reference proteome</keyword>
<accession>A0ABD5TYT9</accession>
<sequence>MSADDLPTPREPSAYRPGIHFGERFGDRYSDRKRHLDGEIINGCIENGVVTKQGRDLWWLRETFGGVTYRLVIDTEEREVVTGYPVSINTDAARESGRWSAQQIEEIRHFIATDPR</sequence>
<gene>
    <name evidence="1" type="ORF">ACFQEV_11965</name>
</gene>
<name>A0ABD5TYT9_9EURY</name>
<proteinExistence type="predicted"/>
<evidence type="ECO:0000313" key="1">
    <source>
        <dbReference type="EMBL" id="MFC6825701.1"/>
    </source>
</evidence>
<dbReference type="EMBL" id="JBHSXH010000015">
    <property type="protein sequence ID" value="MFC6825701.1"/>
    <property type="molecule type" value="Genomic_DNA"/>
</dbReference>
<organism evidence="1 2">
    <name type="scientific">Halopelagius fulvigenes</name>
    <dbReference type="NCBI Taxonomy" id="1198324"/>
    <lineage>
        <taxon>Archaea</taxon>
        <taxon>Methanobacteriati</taxon>
        <taxon>Methanobacteriota</taxon>
        <taxon>Stenosarchaea group</taxon>
        <taxon>Halobacteria</taxon>
        <taxon>Halobacteriales</taxon>
        <taxon>Haloferacaceae</taxon>
    </lineage>
</organism>
<dbReference type="AlphaFoldDB" id="A0ABD5TYT9"/>